<evidence type="ECO:0000256" key="3">
    <source>
        <dbReference type="ARBA" id="ARBA00022448"/>
    </source>
</evidence>
<evidence type="ECO:0000259" key="10">
    <source>
        <dbReference type="PROSITE" id="PS50928"/>
    </source>
</evidence>
<proteinExistence type="inferred from homology"/>
<comment type="similarity">
    <text evidence="2">Belongs to the binding-protein-dependent transport system permease family. CysTW subfamily.</text>
</comment>
<evidence type="ECO:0000256" key="7">
    <source>
        <dbReference type="ARBA" id="ARBA00022989"/>
    </source>
</evidence>
<keyword evidence="7 9" id="KW-1133">Transmembrane helix</keyword>
<comment type="subcellular location">
    <subcellularLocation>
        <location evidence="1">Cell membrane</location>
        <topology evidence="1">Multi-pass membrane protein</topology>
    </subcellularLocation>
</comment>
<evidence type="ECO:0000256" key="1">
    <source>
        <dbReference type="ARBA" id="ARBA00004651"/>
    </source>
</evidence>
<keyword evidence="6 9" id="KW-0812">Transmembrane</keyword>
<dbReference type="InterPro" id="IPR011864">
    <property type="entry name" value="Phosphate_PstC"/>
</dbReference>
<dbReference type="GO" id="GO:0006817">
    <property type="term" value="P:phosphate ion transport"/>
    <property type="evidence" value="ECO:0007669"/>
    <property type="project" value="UniProtKB-KW"/>
</dbReference>
<evidence type="ECO:0000256" key="6">
    <source>
        <dbReference type="ARBA" id="ARBA00022692"/>
    </source>
</evidence>
<evidence type="ECO:0000313" key="11">
    <source>
        <dbReference type="EMBL" id="VAW40362.1"/>
    </source>
</evidence>
<dbReference type="GO" id="GO:0005886">
    <property type="term" value="C:plasma membrane"/>
    <property type="evidence" value="ECO:0007669"/>
    <property type="project" value="UniProtKB-SubCell"/>
</dbReference>
<evidence type="ECO:0000256" key="4">
    <source>
        <dbReference type="ARBA" id="ARBA00022475"/>
    </source>
</evidence>
<dbReference type="NCBIfam" id="TIGR02138">
    <property type="entry name" value="phosphate_pstC"/>
    <property type="match status" value="1"/>
</dbReference>
<accession>A0A3B0VMR2</accession>
<keyword evidence="8 9" id="KW-0472">Membrane</keyword>
<keyword evidence="5" id="KW-0592">Phosphate transport</keyword>
<keyword evidence="4" id="KW-1003">Cell membrane</keyword>
<dbReference type="InterPro" id="IPR035906">
    <property type="entry name" value="MetI-like_sf"/>
</dbReference>
<evidence type="ECO:0000256" key="5">
    <source>
        <dbReference type="ARBA" id="ARBA00022592"/>
    </source>
</evidence>
<feature type="transmembrane region" description="Helical" evidence="9">
    <location>
        <begin position="66"/>
        <end position="95"/>
    </location>
</feature>
<sequence>MQDHNKTAWGDKIFKGSTAFFAAGIALIFIAMIVVLWQQSQPSIKAFGLSFLTSMEWNPVTQKFGALIPVAGTLISTLIALFFAIPISIGIALFLAELAPQWLRGPFGTAIELLAAIPSIVYGMWGLFVLSPIMANYVQPWLKHWLGFIPLFNGPGMGIGMLTAGLVLTLMIIPFISSVVRDVFLMVPQPLKESAYGLGCTNWEVVRDIMIPYGRKGIVGAVFLGMGRALGETMAVTFVIGNSYHLSWSLFAPGNSIASTLANEFTEADGQLYMSSLVELGLVLFLITFVILGLAQLWLRSKKV</sequence>
<dbReference type="EMBL" id="UOEX01000329">
    <property type="protein sequence ID" value="VAW40362.1"/>
    <property type="molecule type" value="Genomic_DNA"/>
</dbReference>
<name>A0A3B0VMR2_9ZZZZ</name>
<dbReference type="InterPro" id="IPR000515">
    <property type="entry name" value="MetI-like"/>
</dbReference>
<dbReference type="Gene3D" id="1.10.3720.10">
    <property type="entry name" value="MetI-like"/>
    <property type="match status" value="1"/>
</dbReference>
<dbReference type="Pfam" id="PF00528">
    <property type="entry name" value="BPD_transp_1"/>
    <property type="match status" value="1"/>
</dbReference>
<organism evidence="11">
    <name type="scientific">hydrothermal vent metagenome</name>
    <dbReference type="NCBI Taxonomy" id="652676"/>
    <lineage>
        <taxon>unclassified sequences</taxon>
        <taxon>metagenomes</taxon>
        <taxon>ecological metagenomes</taxon>
    </lineage>
</organism>
<feature type="transmembrane region" description="Helical" evidence="9">
    <location>
        <begin position="107"/>
        <end position="135"/>
    </location>
</feature>
<evidence type="ECO:0000256" key="8">
    <source>
        <dbReference type="ARBA" id="ARBA00023136"/>
    </source>
</evidence>
<evidence type="ECO:0000256" key="9">
    <source>
        <dbReference type="SAM" id="Phobius"/>
    </source>
</evidence>
<feature type="transmembrane region" description="Helical" evidence="9">
    <location>
        <begin position="280"/>
        <end position="299"/>
    </location>
</feature>
<feature type="transmembrane region" description="Helical" evidence="9">
    <location>
        <begin position="155"/>
        <end position="176"/>
    </location>
</feature>
<reference evidence="11" key="1">
    <citation type="submission" date="2018-06" db="EMBL/GenBank/DDBJ databases">
        <authorList>
            <person name="Zhirakovskaya E."/>
        </authorList>
    </citation>
    <scope>NUCLEOTIDE SEQUENCE</scope>
</reference>
<dbReference type="GO" id="GO:0005315">
    <property type="term" value="F:phosphate transmembrane transporter activity"/>
    <property type="evidence" value="ECO:0007669"/>
    <property type="project" value="InterPro"/>
</dbReference>
<dbReference type="AlphaFoldDB" id="A0A3B0VMR2"/>
<evidence type="ECO:0000256" key="2">
    <source>
        <dbReference type="ARBA" id="ARBA00007069"/>
    </source>
</evidence>
<dbReference type="PROSITE" id="PS50928">
    <property type="entry name" value="ABC_TM1"/>
    <property type="match status" value="1"/>
</dbReference>
<dbReference type="InterPro" id="IPR051124">
    <property type="entry name" value="Phosphate_Transport_Permease"/>
</dbReference>
<dbReference type="PANTHER" id="PTHR30425">
    <property type="entry name" value="PHOSPHATE TRANSPORT SYSTEM PERMEASE PROTEIN PST"/>
    <property type="match status" value="1"/>
</dbReference>
<feature type="transmembrane region" description="Helical" evidence="9">
    <location>
        <begin position="217"/>
        <end position="240"/>
    </location>
</feature>
<feature type="domain" description="ABC transmembrane type-1" evidence="10">
    <location>
        <begin position="70"/>
        <end position="295"/>
    </location>
</feature>
<dbReference type="SUPFAM" id="SSF161098">
    <property type="entry name" value="MetI-like"/>
    <property type="match status" value="1"/>
</dbReference>
<feature type="transmembrane region" description="Helical" evidence="9">
    <location>
        <begin position="20"/>
        <end position="37"/>
    </location>
</feature>
<dbReference type="CDD" id="cd06261">
    <property type="entry name" value="TM_PBP2"/>
    <property type="match status" value="1"/>
</dbReference>
<gene>
    <name evidence="11" type="ORF">MNBD_DELTA03-364</name>
</gene>
<protein>
    <submittedName>
        <fullName evidence="11">Phosphate transport system permease protein PstC (TC 3.A.1.7.1)</fullName>
    </submittedName>
</protein>
<dbReference type="PANTHER" id="PTHR30425:SF1">
    <property type="entry name" value="PHOSPHATE TRANSPORT SYSTEM PERMEASE PROTEIN PSTC"/>
    <property type="match status" value="1"/>
</dbReference>
<keyword evidence="3" id="KW-0813">Transport</keyword>